<evidence type="ECO:0000313" key="7">
    <source>
        <dbReference type="Proteomes" id="UP000297549"/>
    </source>
</evidence>
<accession>A0A4Z0PUJ7</accession>
<dbReference type="PRINTS" id="PR01490">
    <property type="entry name" value="RTXTOXIND"/>
</dbReference>
<evidence type="ECO:0000313" key="6">
    <source>
        <dbReference type="EMBL" id="TGE21460.1"/>
    </source>
</evidence>
<dbReference type="OrthoDB" id="7057889at2"/>
<keyword evidence="4 5" id="KW-0472">Membrane</keyword>
<evidence type="ECO:0000256" key="5">
    <source>
        <dbReference type="SAM" id="Phobius"/>
    </source>
</evidence>
<name>A0A4Z0PUJ7_9BACT</name>
<evidence type="ECO:0000256" key="2">
    <source>
        <dbReference type="ARBA" id="ARBA00022692"/>
    </source>
</evidence>
<keyword evidence="3 5" id="KW-1133">Transmembrane helix</keyword>
<comment type="subcellular location">
    <subcellularLocation>
        <location evidence="1">Membrane</location>
        <topology evidence="1">Single-pass membrane protein</topology>
    </subcellularLocation>
</comment>
<sequence length="438" mass="50067">MALKIDELDERSEIVRDVIGQPPAWPIRWGSMLIFLIIALAVIMSAIIRYPDTIIGQVQISTTEPPIRITAPVDAQIRKLFVVDGQFVQEGVYIAETRSVASGQSMSKVREVISQVEAFIKNPKPDFVPTNPYLTLGDAQLMFNSLQKDVRDYTSFLRDNYFAEQIKTLESQIADYKSLDGVSKIGKGIKLQNLQQAKERFQAQKLLYKDKVISKFDFFQEESRYNEVKQSFEAARESELENNILITANTRQIKQLRFDAKEQERKLRLNVQQSLLNLKNQMSEWEQKNVFISPIAGKVSYLKRIVDKQYVKAQEELFAIVPADSNYIAIVNVPTTGYGKVAVGQRVQIRLENYPTVQFGVLVGKIRKLSYLANEKTYFAEVMLPKGLTTNYLKTLPYHPEMGGIAEIVTEDLSLLERIFYSIREIFGESFSKRTTVS</sequence>
<gene>
    <name evidence="6" type="ORF">E5K00_14335</name>
</gene>
<dbReference type="EMBL" id="SRLC01000002">
    <property type="protein sequence ID" value="TGE21460.1"/>
    <property type="molecule type" value="Genomic_DNA"/>
</dbReference>
<dbReference type="GO" id="GO:0016020">
    <property type="term" value="C:membrane"/>
    <property type="evidence" value="ECO:0007669"/>
    <property type="project" value="UniProtKB-SubCell"/>
</dbReference>
<dbReference type="RefSeq" id="WP_135464007.1">
    <property type="nucleotide sequence ID" value="NZ_SRLC01000002.1"/>
</dbReference>
<reference evidence="6 7" key="1">
    <citation type="submission" date="2019-04" db="EMBL/GenBank/DDBJ databases">
        <authorList>
            <person name="Feng G."/>
            <person name="Zhang J."/>
            <person name="Zhu H."/>
        </authorList>
    </citation>
    <scope>NUCLEOTIDE SEQUENCE [LARGE SCALE GENOMIC DNA]</scope>
    <source>
        <strain evidence="6 7">JCM 31653</strain>
    </source>
</reference>
<dbReference type="Gene3D" id="2.40.30.170">
    <property type="match status" value="1"/>
</dbReference>
<dbReference type="PANTHER" id="PTHR30386:SF26">
    <property type="entry name" value="TRANSPORT PROTEIN COMB"/>
    <property type="match status" value="1"/>
</dbReference>
<organism evidence="6 7">
    <name type="scientific">Hymenobacter aquaticus</name>
    <dbReference type="NCBI Taxonomy" id="1867101"/>
    <lineage>
        <taxon>Bacteria</taxon>
        <taxon>Pseudomonadati</taxon>
        <taxon>Bacteroidota</taxon>
        <taxon>Cytophagia</taxon>
        <taxon>Cytophagales</taxon>
        <taxon>Hymenobacteraceae</taxon>
        <taxon>Hymenobacter</taxon>
    </lineage>
</organism>
<keyword evidence="7" id="KW-1185">Reference proteome</keyword>
<comment type="caution">
    <text evidence="6">The sequence shown here is derived from an EMBL/GenBank/DDBJ whole genome shotgun (WGS) entry which is preliminary data.</text>
</comment>
<dbReference type="InterPro" id="IPR050739">
    <property type="entry name" value="MFP"/>
</dbReference>
<dbReference type="Proteomes" id="UP000297549">
    <property type="component" value="Unassembled WGS sequence"/>
</dbReference>
<proteinExistence type="predicted"/>
<feature type="transmembrane region" description="Helical" evidence="5">
    <location>
        <begin position="29"/>
        <end position="48"/>
    </location>
</feature>
<evidence type="ECO:0000256" key="1">
    <source>
        <dbReference type="ARBA" id="ARBA00004167"/>
    </source>
</evidence>
<evidence type="ECO:0000256" key="3">
    <source>
        <dbReference type="ARBA" id="ARBA00022989"/>
    </source>
</evidence>
<evidence type="ECO:0000256" key="4">
    <source>
        <dbReference type="ARBA" id="ARBA00023136"/>
    </source>
</evidence>
<protein>
    <submittedName>
        <fullName evidence="6">HlyD family efflux transporter periplasmic adaptor subunit</fullName>
    </submittedName>
</protein>
<keyword evidence="2 5" id="KW-0812">Transmembrane</keyword>
<dbReference type="AlphaFoldDB" id="A0A4Z0PUJ7"/>
<dbReference type="PANTHER" id="PTHR30386">
    <property type="entry name" value="MEMBRANE FUSION SUBUNIT OF EMRAB-TOLC MULTIDRUG EFFLUX PUMP"/>
    <property type="match status" value="1"/>
</dbReference>